<sequence>MNAKIFLSSLAILPALGASALASTQYAVVNFEYVNVRTNPDINKGVSFILKKGDKVRILAENEGWTNIEYNNKNGWVQTNTLVIKQTSDTKTNYTLNDNIKIAYYENVSFRSEPDTKSRVLIELKKGQKLRVLEETSDWTKCEYEGQVGYVSSKMLIADKQLKNNEEVALEDSQMVNGISRSADINLETYKKTVDSYNSTGIEEYQAYLESEAKQNTMNSNSSLSFENKALDLKTANGTTTNILTVKSDRLYLRSNPTSLSKSLITLKKGDKVQYISNTNGWYKIKFNGLEGYASSHYLEGKINDSKNTPDGSVKYISMGMSLDQFVNMQMTNRRRNINTAISFQTYATKDDLMKIMNPRNFTDYAGMMQFAKLDQYTNCITATELNRYLSRYCPPGNVFYNKGQAFIDAARNNNINVLYLVAHSMVETGYGKSNLSRGIDYKGVKVYNLFGIGAVDGNARLGGAATAYKYGWTTIDKGIGGAAQWIANGYIHNQTYKQNTLYEMKWCKDYIWHQYATGIAWPSMIGKNMATIGTYSSSIKLMSYEVPQFR</sequence>
<evidence type="ECO:0000259" key="3">
    <source>
        <dbReference type="PROSITE" id="PS50002"/>
    </source>
</evidence>
<feature type="domain" description="SH3b" evidence="4">
    <location>
        <begin position="91"/>
        <end position="160"/>
    </location>
</feature>
<feature type="signal peptide" evidence="2">
    <location>
        <begin position="1"/>
        <end position="22"/>
    </location>
</feature>
<evidence type="ECO:0000256" key="1">
    <source>
        <dbReference type="ARBA" id="ARBA00022443"/>
    </source>
</evidence>
<dbReference type="Gene3D" id="1.10.530.10">
    <property type="match status" value="1"/>
</dbReference>
<name>A0ABY7JPF8_9FIRM</name>
<evidence type="ECO:0000259" key="4">
    <source>
        <dbReference type="PROSITE" id="PS51781"/>
    </source>
</evidence>
<dbReference type="InterPro" id="IPR001452">
    <property type="entry name" value="SH3_domain"/>
</dbReference>
<dbReference type="Pfam" id="PF08239">
    <property type="entry name" value="SH3_3"/>
    <property type="match status" value="3"/>
</dbReference>
<feature type="domain" description="SH3b" evidence="4">
    <location>
        <begin position="24"/>
        <end position="86"/>
    </location>
</feature>
<dbReference type="SUPFAM" id="SSF50044">
    <property type="entry name" value="SH3-domain"/>
    <property type="match status" value="2"/>
</dbReference>
<dbReference type="RefSeq" id="WP_269310695.1">
    <property type="nucleotide sequence ID" value="NZ_CP114052.1"/>
</dbReference>
<reference evidence="5" key="1">
    <citation type="submission" date="2022-12" db="EMBL/GenBank/DDBJ databases">
        <title>Peptostreptococcus.</title>
        <authorList>
            <person name="Lee S.H."/>
        </authorList>
    </citation>
    <scope>NUCLEOTIDE SEQUENCE</scope>
    <source>
        <strain evidence="5">CBA3647</strain>
    </source>
</reference>
<dbReference type="SMART" id="SM00047">
    <property type="entry name" value="LYZ2"/>
    <property type="match status" value="1"/>
</dbReference>
<dbReference type="EMBL" id="CP114052">
    <property type="protein sequence ID" value="WAW14033.1"/>
    <property type="molecule type" value="Genomic_DNA"/>
</dbReference>
<dbReference type="Proteomes" id="UP001164187">
    <property type="component" value="Chromosome"/>
</dbReference>
<feature type="chain" id="PRO_5046133422" evidence="2">
    <location>
        <begin position="23"/>
        <end position="551"/>
    </location>
</feature>
<dbReference type="InterPro" id="IPR052354">
    <property type="entry name" value="Cell_Wall_Dynamics_Protein"/>
</dbReference>
<evidence type="ECO:0000313" key="5">
    <source>
        <dbReference type="EMBL" id="WAW14033.1"/>
    </source>
</evidence>
<keyword evidence="1" id="KW-0728">SH3 domain</keyword>
<dbReference type="InterPro" id="IPR002901">
    <property type="entry name" value="MGlyc_endo_b_GlcNAc-like_dom"/>
</dbReference>
<evidence type="ECO:0000256" key="2">
    <source>
        <dbReference type="SAM" id="SignalP"/>
    </source>
</evidence>
<dbReference type="PROSITE" id="PS51781">
    <property type="entry name" value="SH3B"/>
    <property type="match status" value="3"/>
</dbReference>
<feature type="domain" description="SH3b" evidence="4">
    <location>
        <begin position="241"/>
        <end position="303"/>
    </location>
</feature>
<accession>A0ABY7JPF8</accession>
<evidence type="ECO:0000313" key="6">
    <source>
        <dbReference type="Proteomes" id="UP001164187"/>
    </source>
</evidence>
<dbReference type="PROSITE" id="PS50002">
    <property type="entry name" value="SH3"/>
    <property type="match status" value="1"/>
</dbReference>
<dbReference type="PANTHER" id="PTHR34408:SF1">
    <property type="entry name" value="GLYCOSYL HYDROLASE FAMILY 19 DOMAIN-CONTAINING PROTEIN HI_1415"/>
    <property type="match status" value="1"/>
</dbReference>
<dbReference type="SMART" id="SM00287">
    <property type="entry name" value="SH3b"/>
    <property type="match status" value="3"/>
</dbReference>
<organism evidence="5 6">
    <name type="scientific">Peptostreptococcus equinus</name>
    <dbReference type="NCBI Taxonomy" id="3003601"/>
    <lineage>
        <taxon>Bacteria</taxon>
        <taxon>Bacillati</taxon>
        <taxon>Bacillota</taxon>
        <taxon>Clostridia</taxon>
        <taxon>Peptostreptococcales</taxon>
        <taxon>Peptostreptococcaceae</taxon>
        <taxon>Peptostreptococcus</taxon>
    </lineage>
</organism>
<dbReference type="PANTHER" id="PTHR34408">
    <property type="entry name" value="FAMILY PROTEIN, PUTATIVE-RELATED"/>
    <property type="match status" value="1"/>
</dbReference>
<keyword evidence="6" id="KW-1185">Reference proteome</keyword>
<dbReference type="InterPro" id="IPR036028">
    <property type="entry name" value="SH3-like_dom_sf"/>
</dbReference>
<feature type="domain" description="SH3" evidence="3">
    <location>
        <begin position="22"/>
        <end position="87"/>
    </location>
</feature>
<keyword evidence="2" id="KW-0732">Signal</keyword>
<gene>
    <name evidence="5" type="ORF">O0R46_05355</name>
</gene>
<protein>
    <submittedName>
        <fullName evidence="5">SH3 domain-containing protein</fullName>
    </submittedName>
</protein>
<dbReference type="InterPro" id="IPR003646">
    <property type="entry name" value="SH3-like_bac-type"/>
</dbReference>
<proteinExistence type="predicted"/>
<dbReference type="Pfam" id="PF01832">
    <property type="entry name" value="Glucosaminidase"/>
    <property type="match status" value="1"/>
</dbReference>
<dbReference type="Gene3D" id="2.30.30.40">
    <property type="entry name" value="SH3 Domains"/>
    <property type="match status" value="3"/>
</dbReference>